<feature type="non-terminal residue" evidence="2">
    <location>
        <position position="1"/>
    </location>
</feature>
<sequence length="216" mass="25635">VLHLIFNMPVAFIQSSFKFNMLHSTKSQLARLYSTKQHTRSKNYYDTLNITPHATQNEVKSAYYKLTLQYHPDKNKSEYAKQKFQDISEAYEVLSNHDQRKIYDRDTMVRRQPVSTTTQEPISDYKDKVYSGSSKIYNFDAWTHAHYGKQMHAARLRRQTYENMKIIEEINIRSRKSPPYIEFAMFVLTIALIAMSFREKFDVPVSQRHKTESKDK</sequence>
<dbReference type="SUPFAM" id="SSF46565">
    <property type="entry name" value="Chaperone J-domain"/>
    <property type="match status" value="1"/>
</dbReference>
<dbReference type="PROSITE" id="PS50076">
    <property type="entry name" value="DNAJ_2"/>
    <property type="match status" value="1"/>
</dbReference>
<feature type="non-terminal residue" evidence="2">
    <location>
        <position position="216"/>
    </location>
</feature>
<dbReference type="EMBL" id="JAANIB010001622">
    <property type="protein sequence ID" value="KAG5343366.1"/>
    <property type="molecule type" value="Genomic_DNA"/>
</dbReference>
<dbReference type="InterPro" id="IPR001623">
    <property type="entry name" value="DnaJ_domain"/>
</dbReference>
<gene>
    <name evidence="2" type="primary">Dnajb9</name>
    <name evidence="2" type="ORF">G6Z77_0014224</name>
</gene>
<name>A0A836FQX1_9HYME</name>
<dbReference type="AlphaFoldDB" id="A0A836FQX1"/>
<dbReference type="Gene3D" id="1.10.287.110">
    <property type="entry name" value="DnaJ domain"/>
    <property type="match status" value="1"/>
</dbReference>
<evidence type="ECO:0000259" key="1">
    <source>
        <dbReference type="PROSITE" id="PS50076"/>
    </source>
</evidence>
<organism evidence="2 3">
    <name type="scientific">Acromyrmex heyeri</name>
    <dbReference type="NCBI Taxonomy" id="230685"/>
    <lineage>
        <taxon>Eukaryota</taxon>
        <taxon>Metazoa</taxon>
        <taxon>Ecdysozoa</taxon>
        <taxon>Arthropoda</taxon>
        <taxon>Hexapoda</taxon>
        <taxon>Insecta</taxon>
        <taxon>Pterygota</taxon>
        <taxon>Neoptera</taxon>
        <taxon>Endopterygota</taxon>
        <taxon>Hymenoptera</taxon>
        <taxon>Apocrita</taxon>
        <taxon>Aculeata</taxon>
        <taxon>Formicoidea</taxon>
        <taxon>Formicidae</taxon>
        <taxon>Myrmicinae</taxon>
        <taxon>Acromyrmex</taxon>
    </lineage>
</organism>
<evidence type="ECO:0000313" key="2">
    <source>
        <dbReference type="EMBL" id="KAG5343366.1"/>
    </source>
</evidence>
<dbReference type="InterPro" id="IPR036869">
    <property type="entry name" value="J_dom_sf"/>
</dbReference>
<comment type="caution">
    <text evidence="2">The sequence shown here is derived from an EMBL/GenBank/DDBJ whole genome shotgun (WGS) entry which is preliminary data.</text>
</comment>
<dbReference type="PROSITE" id="PS00636">
    <property type="entry name" value="DNAJ_1"/>
    <property type="match status" value="1"/>
</dbReference>
<dbReference type="Pfam" id="PF00226">
    <property type="entry name" value="DnaJ"/>
    <property type="match status" value="1"/>
</dbReference>
<evidence type="ECO:0000313" key="3">
    <source>
        <dbReference type="Proteomes" id="UP000670152"/>
    </source>
</evidence>
<dbReference type="Proteomes" id="UP000670152">
    <property type="component" value="Unassembled WGS sequence"/>
</dbReference>
<protein>
    <submittedName>
        <fullName evidence="2">DNJB9 protein</fullName>
    </submittedName>
</protein>
<reference evidence="2 3" key="1">
    <citation type="submission" date="2020-02" db="EMBL/GenBank/DDBJ databases">
        <title>Relaxed selection underlies rapid genomic changes in the transitions from sociality to social parasitism in ants.</title>
        <authorList>
            <person name="Bi X."/>
        </authorList>
    </citation>
    <scope>NUCLEOTIDE SEQUENCE [LARGE SCALE GENOMIC DNA]</scope>
    <source>
        <strain evidence="2">BGI-DK2014b</strain>
        <tissue evidence="2">Whole body</tissue>
    </source>
</reference>
<keyword evidence="3" id="KW-1185">Reference proteome</keyword>
<feature type="domain" description="J" evidence="1">
    <location>
        <begin position="43"/>
        <end position="107"/>
    </location>
</feature>
<dbReference type="PRINTS" id="PR00625">
    <property type="entry name" value="JDOMAIN"/>
</dbReference>
<proteinExistence type="predicted"/>
<dbReference type="PANTHER" id="PTHR44873">
    <property type="entry name" value="DNAJ HOMOLOG SUBFAMILY C MEMBER 30, MITOCHONDRIAL"/>
    <property type="match status" value="1"/>
</dbReference>
<dbReference type="SMART" id="SM00271">
    <property type="entry name" value="DnaJ"/>
    <property type="match status" value="1"/>
</dbReference>
<dbReference type="InterPro" id="IPR053025">
    <property type="entry name" value="Mito_ATP_Synthase-Asso"/>
</dbReference>
<dbReference type="InterPro" id="IPR018253">
    <property type="entry name" value="DnaJ_domain_CS"/>
</dbReference>
<accession>A0A836FQX1</accession>
<dbReference type="PANTHER" id="PTHR44873:SF1">
    <property type="entry name" value="DNAJ HOMOLOG SUBFAMILY C MEMBER 30, MITOCHONDRIAL"/>
    <property type="match status" value="1"/>
</dbReference>
<dbReference type="CDD" id="cd06257">
    <property type="entry name" value="DnaJ"/>
    <property type="match status" value="1"/>
</dbReference>
<dbReference type="OrthoDB" id="376357at2759"/>